<evidence type="ECO:0000313" key="2">
    <source>
        <dbReference type="Proteomes" id="UP000702425"/>
    </source>
</evidence>
<protein>
    <submittedName>
        <fullName evidence="1">Uncharacterized protein</fullName>
    </submittedName>
</protein>
<gene>
    <name evidence="1" type="ORF">E5S67_05291</name>
</gene>
<dbReference type="Proteomes" id="UP000702425">
    <property type="component" value="Unassembled WGS sequence"/>
</dbReference>
<evidence type="ECO:0000313" key="1">
    <source>
        <dbReference type="EMBL" id="NQE37518.1"/>
    </source>
</evidence>
<comment type="caution">
    <text evidence="1">The sequence shown here is derived from an EMBL/GenBank/DDBJ whole genome shotgun (WGS) entry which is preliminary data.</text>
</comment>
<name>A0ABX2D5S0_9CYAN</name>
<dbReference type="RefSeq" id="WP_172191623.1">
    <property type="nucleotide sequence ID" value="NZ_CAWPPK010000041.1"/>
</dbReference>
<dbReference type="EMBL" id="SRRZ01000135">
    <property type="protein sequence ID" value="NQE37518.1"/>
    <property type="molecule type" value="Genomic_DNA"/>
</dbReference>
<accession>A0ABX2D5S0</accession>
<reference evidence="1 2" key="1">
    <citation type="journal article" date="2020" name="Sci. Rep.">
        <title>A novel cyanobacterial geosmin producer, revising GeoA distribution and dispersion patterns in Bacteria.</title>
        <authorList>
            <person name="Churro C."/>
            <person name="Semedo-Aguiar A.P."/>
            <person name="Silva A.D."/>
            <person name="Pereira-Leal J.B."/>
            <person name="Leite R.B."/>
        </authorList>
    </citation>
    <scope>NUCLEOTIDE SEQUENCE [LARGE SCALE GENOMIC DNA]</scope>
    <source>
        <strain evidence="1 2">IPMA8</strain>
    </source>
</reference>
<keyword evidence="2" id="KW-1185">Reference proteome</keyword>
<sequence length="60" mass="6766">MGFHNSEGGKKRSPGWSGDRVTLIQKGDEINAVRSKWFLHNITPRRRSPWLTATSGDTVK</sequence>
<proteinExistence type="predicted"/>
<organism evidence="1 2">
    <name type="scientific">Microcoleus asticus IPMA8</name>
    <dbReference type="NCBI Taxonomy" id="2563858"/>
    <lineage>
        <taxon>Bacteria</taxon>
        <taxon>Bacillati</taxon>
        <taxon>Cyanobacteriota</taxon>
        <taxon>Cyanophyceae</taxon>
        <taxon>Oscillatoriophycideae</taxon>
        <taxon>Oscillatoriales</taxon>
        <taxon>Microcoleaceae</taxon>
        <taxon>Microcoleus</taxon>
        <taxon>Microcoleus asticus</taxon>
    </lineage>
</organism>